<dbReference type="EMBL" id="BART01000923">
    <property type="protein sequence ID" value="GAG58897.1"/>
    <property type="molecule type" value="Genomic_DNA"/>
</dbReference>
<dbReference type="InterPro" id="IPR014942">
    <property type="entry name" value="AbiEii"/>
</dbReference>
<dbReference type="AlphaFoldDB" id="X0ZLC9"/>
<evidence type="ECO:0000313" key="1">
    <source>
        <dbReference type="EMBL" id="GAG58897.1"/>
    </source>
</evidence>
<dbReference type="Gene3D" id="3.10.450.620">
    <property type="entry name" value="JHP933, nucleotidyltransferase-like core domain"/>
    <property type="match status" value="1"/>
</dbReference>
<organism evidence="1">
    <name type="scientific">marine sediment metagenome</name>
    <dbReference type="NCBI Taxonomy" id="412755"/>
    <lineage>
        <taxon>unclassified sequences</taxon>
        <taxon>metagenomes</taxon>
        <taxon>ecological metagenomes</taxon>
    </lineage>
</organism>
<sequence>MLDEEACKNLAKELKIDLFTVWREYLQLLFLKYFYTGKNTEKVYFKGGTALRFLFGSFRFSEDLDFSSNLSSLVIEKLIEKTLENLNKEGINVGFKERKTLGDSYSGRIFQRLKGFNFPLTIRMDFSLREKPVEVENSYVETIFPVTAYPLVTHLSSAEMLSEKIRALLIRGKGRDVFDIWFLLTKKVPINWKLVNKKMLIYNKNASPEELISVIKNISDDEIKADLARFLPLSHREMVVRIKNLTLKKIEEENYL</sequence>
<dbReference type="Pfam" id="PF08843">
    <property type="entry name" value="AbiEii"/>
    <property type="match status" value="1"/>
</dbReference>
<gene>
    <name evidence="1" type="ORF">S01H4_03685</name>
</gene>
<protein>
    <recommendedName>
        <fullName evidence="2">Nucleotidyl transferase AbiEii/AbiGii toxin family protein</fullName>
    </recommendedName>
</protein>
<reference evidence="1" key="1">
    <citation type="journal article" date="2014" name="Front. Microbiol.">
        <title>High frequency of phylogenetically diverse reductive dehalogenase-homologous genes in deep subseafloor sedimentary metagenomes.</title>
        <authorList>
            <person name="Kawai M."/>
            <person name="Futagami T."/>
            <person name="Toyoda A."/>
            <person name="Takaki Y."/>
            <person name="Nishi S."/>
            <person name="Hori S."/>
            <person name="Arai W."/>
            <person name="Tsubouchi T."/>
            <person name="Morono Y."/>
            <person name="Uchiyama I."/>
            <person name="Ito T."/>
            <person name="Fujiyama A."/>
            <person name="Inagaki F."/>
            <person name="Takami H."/>
        </authorList>
    </citation>
    <scope>NUCLEOTIDE SEQUENCE</scope>
    <source>
        <strain evidence="1">Expedition CK06-06</strain>
    </source>
</reference>
<proteinExistence type="predicted"/>
<comment type="caution">
    <text evidence="1">The sequence shown here is derived from an EMBL/GenBank/DDBJ whole genome shotgun (WGS) entry which is preliminary data.</text>
</comment>
<name>X0ZLC9_9ZZZZ</name>
<accession>X0ZLC9</accession>
<evidence type="ECO:0008006" key="2">
    <source>
        <dbReference type="Google" id="ProtNLM"/>
    </source>
</evidence>